<dbReference type="GO" id="GO:0046983">
    <property type="term" value="F:protein dimerization activity"/>
    <property type="evidence" value="ECO:0007669"/>
    <property type="project" value="InterPro"/>
</dbReference>
<feature type="modified residue" description="4-aspartylphosphate" evidence="4">
    <location>
        <position position="62"/>
    </location>
</feature>
<reference evidence="7" key="2">
    <citation type="journal article" date="2020" name="Int. J. Syst. Evol. Microbiol.">
        <title>Genomic insights into a novel species Rhodoferax aquaticus sp. nov., isolated from freshwater.</title>
        <authorList>
            <person name="Li T."/>
            <person name="Zhuo Y."/>
            <person name="Jin C.Z."/>
            <person name="Wu X."/>
            <person name="Ko S.R."/>
            <person name="Jin F.J."/>
            <person name="Ahn C.Y."/>
            <person name="Oh H.M."/>
            <person name="Lee H.G."/>
            <person name="Jin L."/>
        </authorList>
    </citation>
    <scope>NUCLEOTIDE SEQUENCE [LARGE SCALE GENOMIC DNA]</scope>
    <source>
        <strain evidence="7">Gr-4</strain>
    </source>
</reference>
<keyword evidence="7" id="KW-1185">Reference proteome</keyword>
<keyword evidence="2" id="KW-0418">Kinase</keyword>
<name>A0A515ETW2_9BURK</name>
<dbReference type="SMART" id="SM00387">
    <property type="entry name" value="HATPase_c"/>
    <property type="match status" value="1"/>
</dbReference>
<dbReference type="GO" id="GO:0016020">
    <property type="term" value="C:membrane"/>
    <property type="evidence" value="ECO:0007669"/>
    <property type="project" value="InterPro"/>
</dbReference>
<dbReference type="InterPro" id="IPR003594">
    <property type="entry name" value="HATPase_dom"/>
</dbReference>
<evidence type="ECO:0000256" key="2">
    <source>
        <dbReference type="ARBA" id="ARBA00022777"/>
    </source>
</evidence>
<dbReference type="InterPro" id="IPR011712">
    <property type="entry name" value="Sig_transdc_His_kin_sub3_dim/P"/>
</dbReference>
<dbReference type="InterPro" id="IPR001789">
    <property type="entry name" value="Sig_transdc_resp-reg_receiver"/>
</dbReference>
<dbReference type="PROSITE" id="PS50110">
    <property type="entry name" value="RESPONSE_REGULATORY"/>
    <property type="match status" value="1"/>
</dbReference>
<dbReference type="InterPro" id="IPR050482">
    <property type="entry name" value="Sensor_HK_TwoCompSys"/>
</dbReference>
<evidence type="ECO:0000259" key="5">
    <source>
        <dbReference type="PROSITE" id="PS50110"/>
    </source>
</evidence>
<dbReference type="Pfam" id="PF07730">
    <property type="entry name" value="HisKA_3"/>
    <property type="match status" value="1"/>
</dbReference>
<keyword evidence="1" id="KW-0808">Transferase</keyword>
<dbReference type="Gene3D" id="3.30.565.10">
    <property type="entry name" value="Histidine kinase-like ATPase, C-terminal domain"/>
    <property type="match status" value="1"/>
</dbReference>
<evidence type="ECO:0000313" key="7">
    <source>
        <dbReference type="Proteomes" id="UP000317365"/>
    </source>
</evidence>
<dbReference type="CDD" id="cd16917">
    <property type="entry name" value="HATPase_UhpB-NarQ-NarX-like"/>
    <property type="match status" value="1"/>
</dbReference>
<protein>
    <submittedName>
        <fullName evidence="6">Response regulator</fullName>
    </submittedName>
</protein>
<dbReference type="PANTHER" id="PTHR24421">
    <property type="entry name" value="NITRATE/NITRITE SENSOR PROTEIN NARX-RELATED"/>
    <property type="match status" value="1"/>
</dbReference>
<dbReference type="InterPro" id="IPR036890">
    <property type="entry name" value="HATPase_C_sf"/>
</dbReference>
<organism evidence="6 7">
    <name type="scientific">Rhodoferax aquaticus</name>
    <dbReference type="NCBI Taxonomy" id="2527691"/>
    <lineage>
        <taxon>Bacteria</taxon>
        <taxon>Pseudomonadati</taxon>
        <taxon>Pseudomonadota</taxon>
        <taxon>Betaproteobacteria</taxon>
        <taxon>Burkholderiales</taxon>
        <taxon>Comamonadaceae</taxon>
        <taxon>Rhodoferax</taxon>
    </lineage>
</organism>
<sequence>MEPRPLVNTIKVLHLEDSILDHQMTCRALEKAGVQFTAIRVETLDAFGAELRNCAFDIVLADYRLPGFTALDAWNQMAHRQAECPFVILSGTIGEAAAVAAIHQGISDYLHKDELPKLARVVWRTLDVHRTRQAKRQAHKDLEQSEQRLAEFAAHLQSTIESERASIAREIHDDIGGSLAAVKLDIGWISRRTDDADIQSHLKSANDMLQHAIGASQRIMMSLQPEILDQGLLAALQWLAHGFERRTNIETRLTNSSSLLLLPKPVKLTAFRTTQEALTNISKYAQCSVVRIDVSDAGGVLTLEIADNGVGITEGAMDKPQSMGLRGLRERAKTVGGWLDISTSAARGTAITLTVPLDANQGYSKEDT</sequence>
<dbReference type="Pfam" id="PF02518">
    <property type="entry name" value="HATPase_c"/>
    <property type="match status" value="1"/>
</dbReference>
<evidence type="ECO:0000256" key="3">
    <source>
        <dbReference type="ARBA" id="ARBA00023012"/>
    </source>
</evidence>
<dbReference type="EMBL" id="CP036282">
    <property type="protein sequence ID" value="QDL56058.1"/>
    <property type="molecule type" value="Genomic_DNA"/>
</dbReference>
<keyword evidence="3" id="KW-0902">Two-component regulatory system</keyword>
<dbReference type="GO" id="GO:0000155">
    <property type="term" value="F:phosphorelay sensor kinase activity"/>
    <property type="evidence" value="ECO:0007669"/>
    <property type="project" value="InterPro"/>
</dbReference>
<dbReference type="InterPro" id="IPR011006">
    <property type="entry name" value="CheY-like_superfamily"/>
</dbReference>
<gene>
    <name evidence="6" type="ORF">EXZ61_18880</name>
</gene>
<dbReference type="Proteomes" id="UP000317365">
    <property type="component" value="Chromosome"/>
</dbReference>
<dbReference type="Pfam" id="PF00072">
    <property type="entry name" value="Response_reg"/>
    <property type="match status" value="1"/>
</dbReference>
<dbReference type="SUPFAM" id="SSF55874">
    <property type="entry name" value="ATPase domain of HSP90 chaperone/DNA topoisomerase II/histidine kinase"/>
    <property type="match status" value="1"/>
</dbReference>
<dbReference type="Gene3D" id="1.20.5.1930">
    <property type="match status" value="1"/>
</dbReference>
<evidence type="ECO:0000256" key="4">
    <source>
        <dbReference type="PROSITE-ProRule" id="PRU00169"/>
    </source>
</evidence>
<keyword evidence="4" id="KW-0597">Phosphoprotein</keyword>
<dbReference type="CDD" id="cd00156">
    <property type="entry name" value="REC"/>
    <property type="match status" value="1"/>
</dbReference>
<proteinExistence type="predicted"/>
<accession>A0A515ETW2</accession>
<evidence type="ECO:0000313" key="6">
    <source>
        <dbReference type="EMBL" id="QDL56058.1"/>
    </source>
</evidence>
<feature type="domain" description="Response regulatory" evidence="5">
    <location>
        <begin position="11"/>
        <end position="127"/>
    </location>
</feature>
<evidence type="ECO:0000256" key="1">
    <source>
        <dbReference type="ARBA" id="ARBA00022679"/>
    </source>
</evidence>
<dbReference type="KEGG" id="rhg:EXZ61_18880"/>
<dbReference type="SMART" id="SM00448">
    <property type="entry name" value="REC"/>
    <property type="match status" value="1"/>
</dbReference>
<reference evidence="7" key="1">
    <citation type="submission" date="2019-02" db="EMBL/GenBank/DDBJ databases">
        <title>Complete genome sequence of Rhodoferax sp. Gr-4.</title>
        <authorList>
            <person name="Jin L."/>
        </authorList>
    </citation>
    <scope>NUCLEOTIDE SEQUENCE [LARGE SCALE GENOMIC DNA]</scope>
    <source>
        <strain evidence="7">Gr-4</strain>
    </source>
</reference>
<dbReference type="RefSeq" id="WP_142813322.1">
    <property type="nucleotide sequence ID" value="NZ_CP036282.1"/>
</dbReference>
<dbReference type="SUPFAM" id="SSF52172">
    <property type="entry name" value="CheY-like"/>
    <property type="match status" value="1"/>
</dbReference>
<dbReference type="PANTHER" id="PTHR24421:SF59">
    <property type="entry name" value="OXYGEN SENSOR HISTIDINE KINASE NREB"/>
    <property type="match status" value="1"/>
</dbReference>
<dbReference type="Gene3D" id="3.40.50.2300">
    <property type="match status" value="1"/>
</dbReference>
<dbReference type="AlphaFoldDB" id="A0A515ETW2"/>